<dbReference type="Proteomes" id="UP000676853">
    <property type="component" value="Unassembled WGS sequence"/>
</dbReference>
<dbReference type="RefSeq" id="WP_212555218.1">
    <property type="nucleotide sequence ID" value="NZ_JAGXOE010000108.1"/>
</dbReference>
<comment type="caution">
    <text evidence="1">The sequence shown here is derived from an EMBL/GenBank/DDBJ whole genome shotgun (WGS) entry which is preliminary data.</text>
</comment>
<name>A0ABS5NKG5_TSUPA</name>
<evidence type="ECO:0000313" key="1">
    <source>
        <dbReference type="EMBL" id="MBS4104107.1"/>
    </source>
</evidence>
<sequence>MAAKPVSNLDRIKASVGATEGKPYQLTETIVIPAVSGEFLAKLRGADVEDLNFREMLQLLIGSEATDVILAQHPAVTVAVLEEVLATTGLDQFVDRSNLQNLK</sequence>
<reference evidence="1 2" key="1">
    <citation type="submission" date="2021-04" db="EMBL/GenBank/DDBJ databases">
        <title>Whole genome sequence analysis of a thiophenic sulfur metabolizing bacteria.</title>
        <authorList>
            <person name="Akhtar N."/>
            <person name="Akram J."/>
            <person name="Aslam A."/>
        </authorList>
    </citation>
    <scope>NUCLEOTIDE SEQUENCE [LARGE SCALE GENOMIC DNA]</scope>
    <source>
        <strain evidence="1 2">3OW</strain>
    </source>
</reference>
<organism evidence="1 2">
    <name type="scientific">Tsukamurella paurometabola</name>
    <name type="common">Corynebacterium paurometabolum</name>
    <dbReference type="NCBI Taxonomy" id="2061"/>
    <lineage>
        <taxon>Bacteria</taxon>
        <taxon>Bacillati</taxon>
        <taxon>Actinomycetota</taxon>
        <taxon>Actinomycetes</taxon>
        <taxon>Mycobacteriales</taxon>
        <taxon>Tsukamurellaceae</taxon>
        <taxon>Tsukamurella</taxon>
    </lineage>
</organism>
<protein>
    <recommendedName>
        <fullName evidence="3">Tail assembly chaperone E/41/14-like protein</fullName>
    </recommendedName>
</protein>
<dbReference type="EMBL" id="JAGXOE010000108">
    <property type="protein sequence ID" value="MBS4104107.1"/>
    <property type="molecule type" value="Genomic_DNA"/>
</dbReference>
<evidence type="ECO:0008006" key="3">
    <source>
        <dbReference type="Google" id="ProtNLM"/>
    </source>
</evidence>
<gene>
    <name evidence="1" type="ORF">KFZ73_23075</name>
</gene>
<keyword evidence="2" id="KW-1185">Reference proteome</keyword>
<proteinExistence type="predicted"/>
<accession>A0ABS5NKG5</accession>
<evidence type="ECO:0000313" key="2">
    <source>
        <dbReference type="Proteomes" id="UP000676853"/>
    </source>
</evidence>